<dbReference type="Pfam" id="PF08506">
    <property type="entry name" value="Cse1"/>
    <property type="match status" value="1"/>
</dbReference>
<gene>
    <name evidence="8" type="ORF">E3P99_02182</name>
</gene>
<dbReference type="InterPro" id="IPR016024">
    <property type="entry name" value="ARM-type_fold"/>
</dbReference>
<dbReference type="AlphaFoldDB" id="A0A4T0FQT6"/>
<name>A0A4T0FQT6_9BASI</name>
<accession>A0A4T0FQT6</accession>
<dbReference type="EMBL" id="SPNW01000029">
    <property type="protein sequence ID" value="TIA89226.1"/>
    <property type="molecule type" value="Genomic_DNA"/>
</dbReference>
<dbReference type="GO" id="GO:0031267">
    <property type="term" value="F:small GTPase binding"/>
    <property type="evidence" value="ECO:0007669"/>
    <property type="project" value="InterPro"/>
</dbReference>
<keyword evidence="3" id="KW-0813">Transport</keyword>
<evidence type="ECO:0000256" key="1">
    <source>
        <dbReference type="ARBA" id="ARBA00004123"/>
    </source>
</evidence>
<evidence type="ECO:0000256" key="3">
    <source>
        <dbReference type="ARBA" id="ARBA00022448"/>
    </source>
</evidence>
<dbReference type="Pfam" id="PF03810">
    <property type="entry name" value="IBN_N"/>
    <property type="match status" value="1"/>
</dbReference>
<dbReference type="PROSITE" id="PS50166">
    <property type="entry name" value="IMPORTIN_B_NT"/>
    <property type="match status" value="1"/>
</dbReference>
<feature type="domain" description="Importin N-terminal" evidence="7">
    <location>
        <begin position="24"/>
        <end position="101"/>
    </location>
</feature>
<keyword evidence="5" id="KW-0653">Protein transport</keyword>
<proteinExistence type="predicted"/>
<keyword evidence="6" id="KW-0539">Nucleus</keyword>
<organism evidence="8 9">
    <name type="scientific">Wallemia hederae</name>
    <dbReference type="NCBI Taxonomy" id="1540922"/>
    <lineage>
        <taxon>Eukaryota</taxon>
        <taxon>Fungi</taxon>
        <taxon>Dikarya</taxon>
        <taxon>Basidiomycota</taxon>
        <taxon>Wallemiomycotina</taxon>
        <taxon>Wallemiomycetes</taxon>
        <taxon>Wallemiales</taxon>
        <taxon>Wallemiaceae</taxon>
        <taxon>Wallemia</taxon>
    </lineage>
</organism>
<dbReference type="GO" id="GO:0005829">
    <property type="term" value="C:cytosol"/>
    <property type="evidence" value="ECO:0007669"/>
    <property type="project" value="TreeGrafter"/>
</dbReference>
<evidence type="ECO:0000256" key="5">
    <source>
        <dbReference type="ARBA" id="ARBA00022927"/>
    </source>
</evidence>
<dbReference type="Gene3D" id="1.25.10.10">
    <property type="entry name" value="Leucine-rich Repeat Variant"/>
    <property type="match status" value="1"/>
</dbReference>
<dbReference type="PANTHER" id="PTHR10997:SF18">
    <property type="entry name" value="D-IMPORTIN 7_RANBP7"/>
    <property type="match status" value="1"/>
</dbReference>
<dbReference type="Proteomes" id="UP000310189">
    <property type="component" value="Unassembled WGS sequence"/>
</dbReference>
<dbReference type="OrthoDB" id="760868at2759"/>
<keyword evidence="9" id="KW-1185">Reference proteome</keyword>
<dbReference type="InterPro" id="IPR001494">
    <property type="entry name" value="Importin-beta_N"/>
</dbReference>
<evidence type="ECO:0000313" key="9">
    <source>
        <dbReference type="Proteomes" id="UP000310189"/>
    </source>
</evidence>
<dbReference type="SUPFAM" id="SSF48371">
    <property type="entry name" value="ARM repeat"/>
    <property type="match status" value="1"/>
</dbReference>
<dbReference type="GO" id="GO:0005635">
    <property type="term" value="C:nuclear envelope"/>
    <property type="evidence" value="ECO:0007669"/>
    <property type="project" value="TreeGrafter"/>
</dbReference>
<dbReference type="GO" id="GO:0006606">
    <property type="term" value="P:protein import into nucleus"/>
    <property type="evidence" value="ECO:0007669"/>
    <property type="project" value="TreeGrafter"/>
</dbReference>
<protein>
    <recommendedName>
        <fullName evidence="7">Importin N-terminal domain-containing protein</fullName>
    </recommendedName>
</protein>
<dbReference type="InterPro" id="IPR013713">
    <property type="entry name" value="XPO2_central"/>
</dbReference>
<comment type="subcellular location">
    <subcellularLocation>
        <location evidence="2">Cytoplasm</location>
    </subcellularLocation>
    <subcellularLocation>
        <location evidence="1">Nucleus</location>
    </subcellularLocation>
</comment>
<comment type="caution">
    <text evidence="8">The sequence shown here is derived from an EMBL/GenBank/DDBJ whole genome shotgun (WGS) entry which is preliminary data.</text>
</comment>
<sequence>MDAAQLQQLFQSTYSPDVNVRKSSELQLRSLETQEGFPTATLQIIAEGQDLATQQACAVYLKNRISRSWDMDAARSRPNQSVISETDKMSIKQNILHVLIASTSSAIRVQIANIIGTIVSSDVPDQWPQFLDNVLQLLVSQNAAEQFAGQLALHEILKAWRFRTTKKEYMKEIVSKTFPILVETGKTAVTQDATECGSMLHVIFKIYKASIQHDLSEHQQQSIVEWGTLFLAAINKEFSAAQLPADDEEKERNPWFKAKKHAFYCLNRLFARFGSPSQLSSRSQEYRPFANTFVENFAPEILKSYLALIEKHRTQGLWLSSKSKYFIFDYLSECIKPKSTWSLLKPHITQIVSEFVFPQVIFTEAQAEQFEDDPVEFIRTSIDPLENFNSPSSAATSFLLSLTRNRTKATFEDVLHFVNGVLTSNKTPQERYGAFSILIALSSIVMSSKKFGGMMESVFVNHVLPEFTSEFAFMRLIACEMVQKYETWDIKWSDKSNLEAHFRAVVNAISDSQLPVRVLAALALTEQIQHPEVKAAMAPSIAKIVQDLLKLSDEVDLDILSQTMERIVDDFGDELIPFAVDVSRHLGETYMRIMTEQVSIRESAPQGDMDQYVDAGEDKIMAAMGAMKTLQQLVRSLENSQSILKEISSISTQLVVFTIKHEFIELYDEIFELVDCLTFFMRAIPDDLWPVFEALYQSFKSSGVDYLSEMLPSLDNFISYGAPVFAQNPTYRQMAVDIYATAMESEQLGETDRVVASQLIESVLLHLPGQVDEALPLIIGTAIKQLDPKITRTKALRLHLLETVINALIYNPVITLSILEQAGATTTFFTAWMTNINLFSRVHDKKLVVVGVCSLMQLSVDQTPPSVQAGWPQLFAALLDIIEQLPKAIAERDELKERAGEFPEDDEEDFDFAADDVDGGDDEGDIVDEDNEYLEILAAEASRLAAEQQQKGKGMGADLGDDEYDEDDDELEEELTFESPLDSIDVFVRFKQRLTIFQATNPAAATSANGSLDQERQVKLQNAMALANDRESQGFSA</sequence>
<evidence type="ECO:0000256" key="2">
    <source>
        <dbReference type="ARBA" id="ARBA00004496"/>
    </source>
</evidence>
<evidence type="ECO:0000256" key="4">
    <source>
        <dbReference type="ARBA" id="ARBA00022490"/>
    </source>
</evidence>
<evidence type="ECO:0000259" key="7">
    <source>
        <dbReference type="PROSITE" id="PS50166"/>
    </source>
</evidence>
<evidence type="ECO:0000313" key="8">
    <source>
        <dbReference type="EMBL" id="TIA89226.1"/>
    </source>
</evidence>
<evidence type="ECO:0000256" key="6">
    <source>
        <dbReference type="ARBA" id="ARBA00023242"/>
    </source>
</evidence>
<dbReference type="PANTHER" id="PTHR10997">
    <property type="entry name" value="IMPORTIN-7, 8, 11"/>
    <property type="match status" value="1"/>
</dbReference>
<reference evidence="8 9" key="1">
    <citation type="submission" date="2019-03" db="EMBL/GenBank/DDBJ databases">
        <title>Sequencing 23 genomes of Wallemia ichthyophaga.</title>
        <authorList>
            <person name="Gostincar C."/>
        </authorList>
    </citation>
    <scope>NUCLEOTIDE SEQUENCE [LARGE SCALE GENOMIC DNA]</scope>
    <source>
        <strain evidence="8 9">EXF-5753</strain>
    </source>
</reference>
<keyword evidence="4" id="KW-0963">Cytoplasm</keyword>
<dbReference type="InterPro" id="IPR011989">
    <property type="entry name" value="ARM-like"/>
</dbReference>
<dbReference type="SMART" id="SM00913">
    <property type="entry name" value="IBN_N"/>
    <property type="match status" value="1"/>
</dbReference>